<proteinExistence type="predicted"/>
<comment type="caution">
    <text evidence="3">The sequence shown here is derived from an EMBL/GenBank/DDBJ whole genome shotgun (WGS) entry which is preliminary data.</text>
</comment>
<organism evidence="3 4">
    <name type="scientific">Cryptosporangium japonicum</name>
    <dbReference type="NCBI Taxonomy" id="80872"/>
    <lineage>
        <taxon>Bacteria</taxon>
        <taxon>Bacillati</taxon>
        <taxon>Actinomycetota</taxon>
        <taxon>Actinomycetes</taxon>
        <taxon>Cryptosporangiales</taxon>
        <taxon>Cryptosporangiaceae</taxon>
        <taxon>Cryptosporangium</taxon>
    </lineage>
</organism>
<dbReference type="InterPro" id="IPR021851">
    <property type="entry name" value="DUF3455"/>
</dbReference>
<gene>
    <name evidence="3" type="ORF">GCM10009539_40160</name>
</gene>
<dbReference type="PANTHER" id="PTHR35567:SF1">
    <property type="entry name" value="CONSERVED FUNGAL PROTEIN (AFU_ORTHOLOGUE AFUA_1G14230)"/>
    <property type="match status" value="1"/>
</dbReference>
<reference evidence="4" key="1">
    <citation type="journal article" date="2019" name="Int. J. Syst. Evol. Microbiol.">
        <title>The Global Catalogue of Microorganisms (GCM) 10K type strain sequencing project: providing services to taxonomists for standard genome sequencing and annotation.</title>
        <authorList>
            <consortium name="The Broad Institute Genomics Platform"/>
            <consortium name="The Broad Institute Genome Sequencing Center for Infectious Disease"/>
            <person name="Wu L."/>
            <person name="Ma J."/>
        </authorList>
    </citation>
    <scope>NUCLEOTIDE SEQUENCE [LARGE SCALE GENOMIC DNA]</scope>
    <source>
        <strain evidence="4">JCM 10425</strain>
    </source>
</reference>
<dbReference type="Proteomes" id="UP001500967">
    <property type="component" value="Unassembled WGS sequence"/>
</dbReference>
<evidence type="ECO:0000256" key="2">
    <source>
        <dbReference type="SAM" id="SignalP"/>
    </source>
</evidence>
<dbReference type="Pfam" id="PF11937">
    <property type="entry name" value="DUF3455"/>
    <property type="match status" value="1"/>
</dbReference>
<sequence length="208" mass="21248">MGSIGGKRRVAAALACAGIAALAVTAAPSAASAATALPDAGGRTPGHGPARFTLPADAPKPDGAYRIQSAYKVLPGGTQTYSCDATTGQWGTASIPEAQLARYGGPGRIHHYRDPSLTPAGPRWTARDGGTLVGTVVADKTVPKAGTIPWLLLSVVHENDGPRKELHSVDFISRVNTTGGAGPTGACTAGETKSVPYGADYVFWTKKK</sequence>
<feature type="region of interest" description="Disordered" evidence="1">
    <location>
        <begin position="38"/>
        <end position="59"/>
    </location>
</feature>
<dbReference type="EMBL" id="BAAAGX010000016">
    <property type="protein sequence ID" value="GAA0251007.1"/>
    <property type="molecule type" value="Genomic_DNA"/>
</dbReference>
<evidence type="ECO:0000313" key="4">
    <source>
        <dbReference type="Proteomes" id="UP001500967"/>
    </source>
</evidence>
<evidence type="ECO:0008006" key="5">
    <source>
        <dbReference type="Google" id="ProtNLM"/>
    </source>
</evidence>
<dbReference type="PANTHER" id="PTHR35567">
    <property type="entry name" value="MALATE DEHYDROGENASE (AFU_ORTHOLOGUE AFUA_2G13800)"/>
    <property type="match status" value="1"/>
</dbReference>
<accession>A0ABP3E2X6</accession>
<feature type="signal peptide" evidence="2">
    <location>
        <begin position="1"/>
        <end position="26"/>
    </location>
</feature>
<dbReference type="RefSeq" id="WP_344650392.1">
    <property type="nucleotide sequence ID" value="NZ_BAAAGX010000016.1"/>
</dbReference>
<evidence type="ECO:0000256" key="1">
    <source>
        <dbReference type="SAM" id="MobiDB-lite"/>
    </source>
</evidence>
<name>A0ABP3E2X6_9ACTN</name>
<protein>
    <recommendedName>
        <fullName evidence="5">DUF3455 domain-containing protein</fullName>
    </recommendedName>
</protein>
<feature type="chain" id="PRO_5046654374" description="DUF3455 domain-containing protein" evidence="2">
    <location>
        <begin position="27"/>
        <end position="208"/>
    </location>
</feature>
<keyword evidence="2" id="KW-0732">Signal</keyword>
<evidence type="ECO:0000313" key="3">
    <source>
        <dbReference type="EMBL" id="GAA0251007.1"/>
    </source>
</evidence>
<keyword evidence="4" id="KW-1185">Reference proteome</keyword>